<reference evidence="5" key="2">
    <citation type="journal article" date="2017" name="Sci. Rep.">
        <title>Determination of the Genome and Primary Transcriptome of Syngas Fermenting Eubacterium limosum ATCC 8486.</title>
        <authorList>
            <person name="Song Y."/>
            <person name="Shin J."/>
            <person name="Jeong Y."/>
            <person name="Jin S."/>
            <person name="Lee J.K."/>
            <person name="Kim D.R."/>
            <person name="Kim S.C."/>
            <person name="Cho S."/>
            <person name="Cho B.K."/>
        </authorList>
    </citation>
    <scope>NUCLEOTIDE SEQUENCE [LARGE SCALE GENOMIC DNA]</scope>
    <source>
        <strain evidence="5">ATCC 8486</strain>
    </source>
</reference>
<comment type="similarity">
    <text evidence="1 2">Belongs to the phD/YefM antitoxin family.</text>
</comment>
<dbReference type="InterPro" id="IPR006442">
    <property type="entry name" value="Antitoxin_Phd/YefM"/>
</dbReference>
<proteinExistence type="inferred from homology"/>
<dbReference type="InterPro" id="IPR036165">
    <property type="entry name" value="YefM-like_sf"/>
</dbReference>
<gene>
    <name evidence="3" type="ORF">B2M23_02005</name>
    <name evidence="4" type="ORF">PTZ04_09795</name>
</gene>
<sequence length="88" mass="10136">MPEIRPIRDLRNTTEISKLCHETGEPVYITKNGYGDMVIMSMDTYERDLAIAQLYRKLAEAETDIAEGRVEDAGAVFDHLRDKYHYGQ</sequence>
<dbReference type="Gene3D" id="3.40.1620.10">
    <property type="entry name" value="YefM-like domain"/>
    <property type="match status" value="1"/>
</dbReference>
<dbReference type="Proteomes" id="UP001215087">
    <property type="component" value="Unassembled WGS sequence"/>
</dbReference>
<reference evidence="4 6" key="4">
    <citation type="submission" date="2023-02" db="EMBL/GenBank/DDBJ databases">
        <title>Comparative genome analysis of Eubacterium limosum species.</title>
        <authorList>
            <person name="Bak J.E."/>
        </authorList>
    </citation>
    <scope>NUCLEOTIDE SEQUENCE [LARGE SCALE GENOMIC DNA]</scope>
    <source>
        <strain evidence="4 6">KGMB01548</strain>
    </source>
</reference>
<name>A0AAC9QRG3_EUBLI</name>
<evidence type="ECO:0000313" key="6">
    <source>
        <dbReference type="Proteomes" id="UP001215087"/>
    </source>
</evidence>
<protein>
    <recommendedName>
        <fullName evidence="2">Antitoxin</fullName>
    </recommendedName>
</protein>
<evidence type="ECO:0000313" key="3">
    <source>
        <dbReference type="EMBL" id="ARD64398.1"/>
    </source>
</evidence>
<evidence type="ECO:0000313" key="4">
    <source>
        <dbReference type="EMBL" id="MDE1470549.1"/>
    </source>
</evidence>
<dbReference type="KEGG" id="elim:B2M23_02005"/>
<reference evidence="3" key="1">
    <citation type="journal article" date="2015" name="Genome Announc.">
        <title>Draft Genome Sequence of Chemolithoautotrophic Acetogenic Butanol-Producing Eubacterium limosum ATCC 8486.</title>
        <authorList>
            <person name="Song Y."/>
            <person name="Cho B.K."/>
        </authorList>
    </citation>
    <scope>NUCLEOTIDE SEQUENCE</scope>
    <source>
        <strain evidence="3">ATCC 8486</strain>
    </source>
</reference>
<evidence type="ECO:0000256" key="2">
    <source>
        <dbReference type="RuleBase" id="RU362080"/>
    </source>
</evidence>
<dbReference type="Proteomes" id="UP000192391">
    <property type="component" value="Chromosome"/>
</dbReference>
<accession>A0AAC9QRG3</accession>
<reference evidence="3" key="3">
    <citation type="submission" date="2017-02" db="EMBL/GenBank/DDBJ databases">
        <title>Integrative analysis reveals regulation of autotrophic growth of syngas fermenting bacteria at the translational level.</title>
        <authorList>
            <person name="Song Y."/>
            <person name="Shin J."/>
            <person name="Jeong Y."/>
            <person name="Jin S."/>
            <person name="Kim D.R."/>
            <person name="Kim S.C."/>
            <person name="Cho S."/>
            <person name="Cho B.-K."/>
        </authorList>
    </citation>
    <scope>NUCLEOTIDE SEQUENCE</scope>
    <source>
        <strain evidence="3">ATCC 8486</strain>
    </source>
</reference>
<evidence type="ECO:0000256" key="1">
    <source>
        <dbReference type="ARBA" id="ARBA00009981"/>
    </source>
</evidence>
<keyword evidence="6" id="KW-1185">Reference proteome</keyword>
<dbReference type="Pfam" id="PF02604">
    <property type="entry name" value="PhdYeFM_antitox"/>
    <property type="match status" value="1"/>
</dbReference>
<dbReference type="EMBL" id="CP019962">
    <property type="protein sequence ID" value="ARD64398.1"/>
    <property type="molecule type" value="Genomic_DNA"/>
</dbReference>
<dbReference type="EMBL" id="JAQSVD010000004">
    <property type="protein sequence ID" value="MDE1470549.1"/>
    <property type="molecule type" value="Genomic_DNA"/>
</dbReference>
<dbReference type="RefSeq" id="WP_038351085.1">
    <property type="nucleotide sequence ID" value="NZ_CP019962.1"/>
</dbReference>
<organism evidence="3 5">
    <name type="scientific">Eubacterium limosum</name>
    <dbReference type="NCBI Taxonomy" id="1736"/>
    <lineage>
        <taxon>Bacteria</taxon>
        <taxon>Bacillati</taxon>
        <taxon>Bacillota</taxon>
        <taxon>Clostridia</taxon>
        <taxon>Eubacteriales</taxon>
        <taxon>Eubacteriaceae</taxon>
        <taxon>Eubacterium</taxon>
    </lineage>
</organism>
<comment type="function">
    <text evidence="2">Antitoxin component of a type II toxin-antitoxin (TA) system.</text>
</comment>
<evidence type="ECO:0000313" key="5">
    <source>
        <dbReference type="Proteomes" id="UP000192391"/>
    </source>
</evidence>
<dbReference type="AlphaFoldDB" id="A0AAC9QRG3"/>
<dbReference type="SUPFAM" id="SSF143120">
    <property type="entry name" value="YefM-like"/>
    <property type="match status" value="1"/>
</dbReference>